<evidence type="ECO:0000259" key="1">
    <source>
        <dbReference type="PROSITE" id="PS50994"/>
    </source>
</evidence>
<dbReference type="GO" id="GO:0015074">
    <property type="term" value="P:DNA integration"/>
    <property type="evidence" value="ECO:0007669"/>
    <property type="project" value="InterPro"/>
</dbReference>
<gene>
    <name evidence="2" type="ORF">IFO71_21360</name>
</gene>
<dbReference type="PANTHER" id="PTHR35004:SF6">
    <property type="entry name" value="TRANSPOSASE"/>
    <property type="match status" value="1"/>
</dbReference>
<dbReference type="GO" id="GO:0003676">
    <property type="term" value="F:nucleic acid binding"/>
    <property type="evidence" value="ECO:0007669"/>
    <property type="project" value="InterPro"/>
</dbReference>
<dbReference type="InterPro" id="IPR036397">
    <property type="entry name" value="RNaseH_sf"/>
</dbReference>
<protein>
    <submittedName>
        <fullName evidence="2">DDE-type integrase/transposase/recombinase</fullName>
    </submittedName>
</protein>
<keyword evidence="3" id="KW-1185">Reference proteome</keyword>
<name>A0AAW3ZTG6_9GAMM</name>
<dbReference type="RefSeq" id="WP_192031719.1">
    <property type="nucleotide sequence ID" value="NZ_JACYTR010000120.1"/>
</dbReference>
<dbReference type="Proteomes" id="UP000613768">
    <property type="component" value="Unassembled WGS sequence"/>
</dbReference>
<sequence length="414" mass="47996">MAKAPKPSIELRLRVLAAVDYAPGATIRERIKHVASRSFTDADRGIDYRFTWRTISTWLYRFKKRGLTTLDNKTRADRGLPRKVSPPQLAEAIHDVLPSLSRNKQGQLPKSVLYRRLLEKGLFTRRQLAPTTFYRRLREHRLLDDPDTHERLRLAFAMPYANDLWQADTLHGPAIRQADGTWRKTFLVAFLDDASRVVAHAEFFYRDDTASMVDAFRCALFKRGKPQRLYFDNGSNYRSTVILQACLRLGIHLSHAPIRDGAAKGKIERFFRGFRDRFLTQHTAFHSLAELNAHTQHWVEHDYNDHYHSGIQMKPLDRFNLDIGRLQFLTDDAYSAEAFFLEFDRKVSKTNVFSLNAQRFECPVDLRGQTVQVRFDRQRPQHVIVFYAGQRMGEATVLDPVHNALARSPLKESA</sequence>
<dbReference type="Gene3D" id="3.30.420.10">
    <property type="entry name" value="Ribonuclease H-like superfamily/Ribonuclease H"/>
    <property type="match status" value="1"/>
</dbReference>
<feature type="domain" description="Integrase catalytic" evidence="1">
    <location>
        <begin position="155"/>
        <end position="323"/>
    </location>
</feature>
<dbReference type="Pfam" id="PF00665">
    <property type="entry name" value="rve"/>
    <property type="match status" value="1"/>
</dbReference>
<comment type="caution">
    <text evidence="2">The sequence shown here is derived from an EMBL/GenBank/DDBJ whole genome shotgun (WGS) entry which is preliminary data.</text>
</comment>
<dbReference type="PANTHER" id="PTHR35004">
    <property type="entry name" value="TRANSPOSASE RV3428C-RELATED"/>
    <property type="match status" value="1"/>
</dbReference>
<dbReference type="PROSITE" id="PS50994">
    <property type="entry name" value="INTEGRASE"/>
    <property type="match status" value="1"/>
</dbReference>
<dbReference type="InterPro" id="IPR001584">
    <property type="entry name" value="Integrase_cat-core"/>
</dbReference>
<dbReference type="InterPro" id="IPR012337">
    <property type="entry name" value="RNaseH-like_sf"/>
</dbReference>
<proteinExistence type="predicted"/>
<dbReference type="AlphaFoldDB" id="A0AAW3ZTG6"/>
<reference evidence="2 3" key="1">
    <citation type="submission" date="2020-09" db="EMBL/GenBank/DDBJ databases">
        <title>Pseudoxanthomonas sp. CAU 1598 isolated from sand of Yaerae Beach.</title>
        <authorList>
            <person name="Kim W."/>
        </authorList>
    </citation>
    <scope>NUCLEOTIDE SEQUENCE [LARGE SCALE GENOMIC DNA]</scope>
    <source>
        <strain evidence="2 3">CAU 1598</strain>
    </source>
</reference>
<evidence type="ECO:0000313" key="3">
    <source>
        <dbReference type="Proteomes" id="UP000613768"/>
    </source>
</evidence>
<dbReference type="SUPFAM" id="SSF53098">
    <property type="entry name" value="Ribonuclease H-like"/>
    <property type="match status" value="1"/>
</dbReference>
<accession>A0AAW3ZTG6</accession>
<organism evidence="2 3">
    <name type="scientific">Pseudomarimonas arenosa</name>
    <dbReference type="NCBI Taxonomy" id="2774145"/>
    <lineage>
        <taxon>Bacteria</taxon>
        <taxon>Pseudomonadati</taxon>
        <taxon>Pseudomonadota</taxon>
        <taxon>Gammaproteobacteria</taxon>
        <taxon>Lysobacterales</taxon>
        <taxon>Lysobacteraceae</taxon>
        <taxon>Pseudomarimonas</taxon>
    </lineage>
</organism>
<dbReference type="EMBL" id="JACYTR010000120">
    <property type="protein sequence ID" value="MBD8528302.1"/>
    <property type="molecule type" value="Genomic_DNA"/>
</dbReference>
<evidence type="ECO:0000313" key="2">
    <source>
        <dbReference type="EMBL" id="MBD8528302.1"/>
    </source>
</evidence>